<protein>
    <recommendedName>
        <fullName evidence="5">DUF2474 domain-containing protein</fullName>
    </recommendedName>
</protein>
<reference evidence="3 4" key="1">
    <citation type="submission" date="2019-03" db="EMBL/GenBank/DDBJ databases">
        <title>Complete Genome Sequence of Paraburkholderia dipogonis ICMP 19430T, a Nitrogen-fixing Symbiont of the South African Invasive Legume Dipogon lignosus in New Zealand.</title>
        <authorList>
            <person name="De Meyer S.E."/>
        </authorList>
    </citation>
    <scope>NUCLEOTIDE SEQUENCE [LARGE SCALE GENOMIC DNA]</scope>
    <source>
        <strain evidence="3 4">ICMP 19430</strain>
    </source>
</reference>
<keyword evidence="2" id="KW-0812">Transmembrane</keyword>
<dbReference type="RefSeq" id="WP_134465119.1">
    <property type="nucleotide sequence ID" value="NZ_JBHMFL010000064.1"/>
</dbReference>
<dbReference type="AlphaFoldDB" id="A0A4Y8MWB7"/>
<gene>
    <name evidence="3" type="ORF">E2553_34915</name>
</gene>
<dbReference type="Proteomes" id="UP000297385">
    <property type="component" value="Unassembled WGS sequence"/>
</dbReference>
<evidence type="ECO:0000256" key="1">
    <source>
        <dbReference type="SAM" id="MobiDB-lite"/>
    </source>
</evidence>
<evidence type="ECO:0000256" key="2">
    <source>
        <dbReference type="SAM" id="Phobius"/>
    </source>
</evidence>
<keyword evidence="2" id="KW-1133">Transmembrane helix</keyword>
<evidence type="ECO:0000313" key="3">
    <source>
        <dbReference type="EMBL" id="TFE41836.1"/>
    </source>
</evidence>
<evidence type="ECO:0000313" key="4">
    <source>
        <dbReference type="Proteomes" id="UP000297385"/>
    </source>
</evidence>
<comment type="caution">
    <text evidence="3">The sequence shown here is derived from an EMBL/GenBank/DDBJ whole genome shotgun (WGS) entry which is preliminary data.</text>
</comment>
<feature type="region of interest" description="Disordered" evidence="1">
    <location>
        <begin position="1"/>
        <end position="22"/>
    </location>
</feature>
<proteinExistence type="predicted"/>
<keyword evidence="2" id="KW-0472">Membrane</keyword>
<evidence type="ECO:0008006" key="5">
    <source>
        <dbReference type="Google" id="ProtNLM"/>
    </source>
</evidence>
<dbReference type="GeneID" id="97308579"/>
<organism evidence="3 4">
    <name type="scientific">Paraburkholderia dipogonis</name>
    <dbReference type="NCBI Taxonomy" id="1211383"/>
    <lineage>
        <taxon>Bacteria</taxon>
        <taxon>Pseudomonadati</taxon>
        <taxon>Pseudomonadota</taxon>
        <taxon>Betaproteobacteria</taxon>
        <taxon>Burkholderiales</taxon>
        <taxon>Burkholderiaceae</taxon>
        <taxon>Paraburkholderia</taxon>
    </lineage>
</organism>
<feature type="transmembrane region" description="Helical" evidence="2">
    <location>
        <begin position="41"/>
        <end position="65"/>
    </location>
</feature>
<sequence>MATNITITKLTNSGASHGTNHGATHGVSPATVAPARKLPGWLWFIALWCFGVGSAMSVGFAFKILMNATLFAVK</sequence>
<name>A0A4Y8MWB7_9BURK</name>
<dbReference type="EMBL" id="SNVI01000002">
    <property type="protein sequence ID" value="TFE41836.1"/>
    <property type="molecule type" value="Genomic_DNA"/>
</dbReference>
<accession>A0A4Y8MWB7</accession>